<evidence type="ECO:0000256" key="1">
    <source>
        <dbReference type="ARBA" id="ARBA00001947"/>
    </source>
</evidence>
<comment type="cofactor">
    <cofactor evidence="1">
        <name>Zn(2+)</name>
        <dbReference type="ChEBI" id="CHEBI:29105"/>
    </cofactor>
</comment>
<evidence type="ECO:0000256" key="4">
    <source>
        <dbReference type="ARBA" id="ARBA00022679"/>
    </source>
</evidence>
<dbReference type="Gene3D" id="1.50.10.20">
    <property type="match status" value="1"/>
</dbReference>
<comment type="similarity">
    <text evidence="2">Belongs to the protein prenyltransferase subunit beta family.</text>
</comment>
<protein>
    <submittedName>
        <fullName evidence="9">Farnesyltransferase beta subunit, putative</fullName>
    </submittedName>
</protein>
<keyword evidence="5" id="KW-0479">Metal-binding</keyword>
<evidence type="ECO:0000313" key="10">
    <source>
        <dbReference type="EMBL" id="SVP91165.1"/>
    </source>
</evidence>
<gene>
    <name evidence="9" type="ORF">TAT_000135600</name>
    <name evidence="10" type="ORF">TAV_000135700</name>
</gene>
<evidence type="ECO:0000256" key="7">
    <source>
        <dbReference type="ARBA" id="ARBA00022833"/>
    </source>
</evidence>
<name>A0A3B0N6N3_THEAN</name>
<keyword evidence="4 9" id="KW-0808">Transferase</keyword>
<keyword evidence="3" id="KW-0637">Prenyltransferase</keyword>
<evidence type="ECO:0000256" key="3">
    <source>
        <dbReference type="ARBA" id="ARBA00022602"/>
    </source>
</evidence>
<feature type="domain" description="Prenyltransferase alpha-alpha toroid" evidence="8">
    <location>
        <begin position="195"/>
        <end position="525"/>
    </location>
</feature>
<dbReference type="GO" id="GO:0046872">
    <property type="term" value="F:metal ion binding"/>
    <property type="evidence" value="ECO:0007669"/>
    <property type="project" value="UniProtKB-KW"/>
</dbReference>
<proteinExistence type="inferred from homology"/>
<evidence type="ECO:0000256" key="2">
    <source>
        <dbReference type="ARBA" id="ARBA00010497"/>
    </source>
</evidence>
<dbReference type="GO" id="GO:0005965">
    <property type="term" value="C:protein farnesyltransferase complex"/>
    <property type="evidence" value="ECO:0007669"/>
    <property type="project" value="TreeGrafter"/>
</dbReference>
<evidence type="ECO:0000313" key="9">
    <source>
        <dbReference type="EMBL" id="SVP90646.1"/>
    </source>
</evidence>
<dbReference type="EMBL" id="UIVS01000002">
    <property type="protein sequence ID" value="SVP91165.1"/>
    <property type="molecule type" value="Genomic_DNA"/>
</dbReference>
<dbReference type="InterPro" id="IPR045089">
    <property type="entry name" value="PGGT1B-like"/>
</dbReference>
<evidence type="ECO:0000256" key="5">
    <source>
        <dbReference type="ARBA" id="ARBA00022723"/>
    </source>
</evidence>
<keyword evidence="7" id="KW-0862">Zinc</keyword>
<dbReference type="PANTHER" id="PTHR11774:SF6">
    <property type="entry name" value="PROTEIN FARNESYLTRANSFERASE SUBUNIT BETA"/>
    <property type="match status" value="1"/>
</dbReference>
<reference evidence="9" key="1">
    <citation type="submission" date="2018-07" db="EMBL/GenBank/DDBJ databases">
        <authorList>
            <person name="Quirk P.G."/>
            <person name="Krulwich T.A."/>
        </authorList>
    </citation>
    <scope>NUCLEOTIDE SEQUENCE</scope>
    <source>
        <strain evidence="9">Anand</strain>
    </source>
</reference>
<dbReference type="EMBL" id="UIVT01000002">
    <property type="protein sequence ID" value="SVP90646.1"/>
    <property type="molecule type" value="Genomic_DNA"/>
</dbReference>
<dbReference type="InterPro" id="IPR001330">
    <property type="entry name" value="Prenyltrans"/>
</dbReference>
<evidence type="ECO:0000259" key="8">
    <source>
        <dbReference type="Pfam" id="PF00432"/>
    </source>
</evidence>
<dbReference type="SUPFAM" id="SSF48239">
    <property type="entry name" value="Terpenoid cyclases/Protein prenyltransferases"/>
    <property type="match status" value="1"/>
</dbReference>
<dbReference type="Pfam" id="PF00432">
    <property type="entry name" value="Prenyltrans"/>
    <property type="match status" value="1"/>
</dbReference>
<sequence length="536" mass="61138">MDYLRDKSLKRLDDFLEKLNNFILNEESDSDNQLSRHNIGEYVSYLIVKYVISICNDEDFEPNSNASDGKIEESYESQKLVEFDCNEIYASRMTLVLKNLASSNLSLETFFGHKSKFYHYTTSTPVDNTNTSVDSVVYSKKEVLGLLKFCYCKLAIDLIGDVPLSNEGVGINYLKHGELILKRFAFLLNIVCPLKPEPHIKFIESHLSKDNEVLKVIDLGYLDSSRPWIIYWSLHSLLLLRHDIQPYIIPDHVCVKCSRSLNSIMKCWDIEFGGFGGGEYQRGHVATTYSALCVLKMFDSVHMVDKELLHSFLMDMKSADGSFSATYEGECDVRSTYCAIASACISGILTEKVVENTLEYIIRCQTYEGGLSAEPYLEAHAGYTYCGLASINIITSSFNKITSDMIKNVKNKLDLKRAYDWCINRLTAQFGFQGRPHKLVDSCYSFWVGASLLIIEQLFKHLHNTNYSKSDNTLCEDINLHEELVKCYILVISQTSKGLRDKPDKPPDLYHTCYSLSYFNLIEKNLTHDILLNLTT</sequence>
<evidence type="ECO:0000256" key="6">
    <source>
        <dbReference type="ARBA" id="ARBA00022737"/>
    </source>
</evidence>
<dbReference type="AlphaFoldDB" id="A0A3B0N6N3"/>
<dbReference type="PANTHER" id="PTHR11774">
    <property type="entry name" value="GERANYLGERANYL TRANSFERASE TYPE BETA SUBUNIT"/>
    <property type="match status" value="1"/>
</dbReference>
<organism evidence="9">
    <name type="scientific">Theileria annulata</name>
    <dbReference type="NCBI Taxonomy" id="5874"/>
    <lineage>
        <taxon>Eukaryota</taxon>
        <taxon>Sar</taxon>
        <taxon>Alveolata</taxon>
        <taxon>Apicomplexa</taxon>
        <taxon>Aconoidasida</taxon>
        <taxon>Piroplasmida</taxon>
        <taxon>Theileriidae</taxon>
        <taxon>Theileria</taxon>
    </lineage>
</organism>
<keyword evidence="6" id="KW-0677">Repeat</keyword>
<accession>A0A3B0N6N3</accession>
<dbReference type="InterPro" id="IPR008930">
    <property type="entry name" value="Terpenoid_cyclase/PrenylTrfase"/>
</dbReference>
<dbReference type="VEuPathDB" id="PiroplasmaDB:TA15255"/>
<dbReference type="GO" id="GO:0004660">
    <property type="term" value="F:protein farnesyltransferase activity"/>
    <property type="evidence" value="ECO:0007669"/>
    <property type="project" value="TreeGrafter"/>
</dbReference>